<dbReference type="RefSeq" id="WP_072834709.1">
    <property type="nucleotide sequence ID" value="NZ_FQUU01000005.1"/>
</dbReference>
<name>A0A1M4XUD7_9BACT</name>
<evidence type="ECO:0000313" key="2">
    <source>
        <dbReference type="Proteomes" id="UP000184048"/>
    </source>
</evidence>
<protein>
    <submittedName>
        <fullName evidence="1">Uncharacterized protein</fullName>
    </submittedName>
</protein>
<sequence length="440" mass="52001">MLDKIFSWSKKKPDEEVQPQIIFGRYSDNNKSVAKVEKWNAADNLFKEKKYYESISAFFEYLSDDELGNVIHKQDGNKGSFEFYQGSKIIRGHYDDKLFEAEGFLASMPQASVPVMRRLLEMNFTLYYSRYAINGDNISMLFDSDIQTANPSKLYYGLKELATKTDKQDDLLVQDFTALKAIDTDHLQPIPEEEKEVKYQYFKKWIEETLALINGVDQDKYSGGIAYLLLALAYRIDYLIVPEGKLLLALEKIVEIYFRKDDRPVTEKNQEMIDGYQKLLEKQKEDFFPFLFRSKFTFSIVTPQNYKTIADAIYNANQNVAWYKDNKLPGIAAQISEYGLSYCQYSYSLPRPITEYFHLFMMINYGDFFRDIGFKEEYYKKETGEYNRELIFQRIEETEARWKEKYPELKFKTDKLKFDNEVAFNQSFTTEIEYLNLETK</sequence>
<dbReference type="AlphaFoldDB" id="A0A1M4XUD7"/>
<gene>
    <name evidence="1" type="ORF">SAMN02745131_01487</name>
</gene>
<keyword evidence="2" id="KW-1185">Reference proteome</keyword>
<dbReference type="EMBL" id="FQUU01000005">
    <property type="protein sequence ID" value="SHE97119.1"/>
    <property type="molecule type" value="Genomic_DNA"/>
</dbReference>
<dbReference type="SUPFAM" id="SSF69635">
    <property type="entry name" value="Type III secretory system chaperone-like"/>
    <property type="match status" value="1"/>
</dbReference>
<dbReference type="Gene3D" id="3.30.1460.10">
    <property type="match status" value="1"/>
</dbReference>
<dbReference type="Proteomes" id="UP000184048">
    <property type="component" value="Unassembled WGS sequence"/>
</dbReference>
<evidence type="ECO:0000313" key="1">
    <source>
        <dbReference type="EMBL" id="SHE97119.1"/>
    </source>
</evidence>
<reference evidence="1 2" key="1">
    <citation type="submission" date="2016-11" db="EMBL/GenBank/DDBJ databases">
        <authorList>
            <person name="Jaros S."/>
            <person name="Januszkiewicz K."/>
            <person name="Wedrychowicz H."/>
        </authorList>
    </citation>
    <scope>NUCLEOTIDE SEQUENCE [LARGE SCALE GENOMIC DNA]</scope>
    <source>
        <strain evidence="1 2">DSM 18119</strain>
    </source>
</reference>
<dbReference type="OrthoDB" id="1489794at2"/>
<dbReference type="STRING" id="1121884.SAMN02745131_01487"/>
<accession>A0A1M4XUD7</accession>
<organism evidence="1 2">
    <name type="scientific">Flavisolibacter ginsengisoli DSM 18119</name>
    <dbReference type="NCBI Taxonomy" id="1121884"/>
    <lineage>
        <taxon>Bacteria</taxon>
        <taxon>Pseudomonadati</taxon>
        <taxon>Bacteroidota</taxon>
        <taxon>Chitinophagia</taxon>
        <taxon>Chitinophagales</taxon>
        <taxon>Chitinophagaceae</taxon>
        <taxon>Flavisolibacter</taxon>
    </lineage>
</organism>
<proteinExistence type="predicted"/>